<evidence type="ECO:0000313" key="4">
    <source>
        <dbReference type="EMBL" id="CUS22168.1"/>
    </source>
</evidence>
<keyword evidence="3" id="KW-0472">Membrane</keyword>
<comment type="function">
    <text evidence="3">Part of the endoplasmic reticulum membrane protein complex (EMC) that enables the energy-independent insertion into endoplasmic reticulum membranes of newly synthesized membrane proteins.</text>
</comment>
<dbReference type="InterPro" id="IPR019734">
    <property type="entry name" value="TPR_rpt"/>
</dbReference>
<dbReference type="Gene3D" id="1.25.40.10">
    <property type="entry name" value="Tetratricopeptide repeat domain"/>
    <property type="match status" value="1"/>
</dbReference>
<dbReference type="AlphaFoldDB" id="A0A0P1KR89"/>
<dbReference type="InterPro" id="IPR011990">
    <property type="entry name" value="TPR-like_helical_dom_sf"/>
</dbReference>
<proteinExistence type="inferred from homology"/>
<organism evidence="4 5">
    <name type="scientific">Lachancea quebecensis</name>
    <dbReference type="NCBI Taxonomy" id="1654605"/>
    <lineage>
        <taxon>Eukaryota</taxon>
        <taxon>Fungi</taxon>
        <taxon>Dikarya</taxon>
        <taxon>Ascomycota</taxon>
        <taxon>Saccharomycotina</taxon>
        <taxon>Saccharomycetes</taxon>
        <taxon>Saccharomycetales</taxon>
        <taxon>Saccharomycetaceae</taxon>
        <taxon>Lachancea</taxon>
    </lineage>
</organism>
<evidence type="ECO:0000256" key="3">
    <source>
        <dbReference type="RuleBase" id="RU367091"/>
    </source>
</evidence>
<sequence length="284" mass="32380">MEILKDRYLAIYSTKYYTVAPAHEVASLWDQLKTYLGAGDPTLSELDYMSLTHMLFDLSIFNRKDIEAESLFKTFQDRFGSNSPYLHVMQATLLQVNKGDNDAEEYLTKLLSGALEYETDIIDYLLVSKKLLSIRRKSLTKEKYLTQLLDLVEKFPVDGELWYAIAQEYASLGQFEQAAFSLEEVLCIAPFNYVAFAQLSEVLYCRALRERKDKASLLQQSLNNALRSVELSETFVKGWAFVAVTAKELSKAKLLNLSKKKLREIMTGGNDTDKATAKKILENL</sequence>
<evidence type="ECO:0000256" key="2">
    <source>
        <dbReference type="PROSITE-ProRule" id="PRU00339"/>
    </source>
</evidence>
<dbReference type="Proteomes" id="UP000236544">
    <property type="component" value="Unassembled WGS sequence"/>
</dbReference>
<dbReference type="SUPFAM" id="SSF48452">
    <property type="entry name" value="TPR-like"/>
    <property type="match status" value="1"/>
</dbReference>
<comment type="similarity">
    <text evidence="3">Belongs to the EMC2 family.</text>
</comment>
<comment type="subcellular location">
    <subcellularLocation>
        <location evidence="3">Endoplasmic reticulum membrane</location>
        <topology evidence="3">Peripheral membrane protein</topology>
        <orientation evidence="3">Cytoplasmic side</orientation>
    </subcellularLocation>
</comment>
<gene>
    <name evidence="4" type="ORF">LAQU0_S04e09736g</name>
</gene>
<dbReference type="PROSITE" id="PS50005">
    <property type="entry name" value="TPR"/>
    <property type="match status" value="1"/>
</dbReference>
<dbReference type="EMBL" id="LN890563">
    <property type="protein sequence ID" value="CUS22168.1"/>
    <property type="molecule type" value="Genomic_DNA"/>
</dbReference>
<dbReference type="PANTHER" id="PTHR12760">
    <property type="entry name" value="TETRATRICOPEPTIDE REPEAT PROTEIN"/>
    <property type="match status" value="1"/>
</dbReference>
<dbReference type="OrthoDB" id="124397at2759"/>
<evidence type="ECO:0000313" key="5">
    <source>
        <dbReference type="Proteomes" id="UP000236544"/>
    </source>
</evidence>
<protein>
    <recommendedName>
        <fullName evidence="3">ER membrane protein complex subunit 2</fullName>
    </recommendedName>
</protein>
<evidence type="ECO:0000256" key="1">
    <source>
        <dbReference type="ARBA" id="ARBA00022803"/>
    </source>
</evidence>
<keyword evidence="1 2" id="KW-0802">TPR repeat</keyword>
<feature type="repeat" description="TPR" evidence="2">
    <location>
        <begin position="159"/>
        <end position="192"/>
    </location>
</feature>
<dbReference type="GO" id="GO:0072546">
    <property type="term" value="C:EMC complex"/>
    <property type="evidence" value="ECO:0007669"/>
    <property type="project" value="UniProtKB-UniRule"/>
</dbReference>
<accession>A0A0P1KR89</accession>
<keyword evidence="5" id="KW-1185">Reference proteome</keyword>
<reference evidence="5" key="1">
    <citation type="submission" date="2015-10" db="EMBL/GenBank/DDBJ databases">
        <authorList>
            <person name="Devillers H."/>
        </authorList>
    </citation>
    <scope>NUCLEOTIDE SEQUENCE [LARGE SCALE GENOMIC DNA]</scope>
</reference>
<name>A0A0P1KR89_9SACH</name>
<dbReference type="InterPro" id="IPR039856">
    <property type="entry name" value="EMC2-like"/>
</dbReference>
<keyword evidence="3" id="KW-0256">Endoplasmic reticulum</keyword>
<comment type="subunit">
    <text evidence="3">Component of the ER membrane protein complex (EMC).</text>
</comment>